<proteinExistence type="predicted"/>
<dbReference type="AlphaFoldDB" id="A0A316W5P4"/>
<protein>
    <submittedName>
        <fullName evidence="2">Uncharacterized protein</fullName>
    </submittedName>
</protein>
<evidence type="ECO:0000313" key="3">
    <source>
        <dbReference type="Proteomes" id="UP000245783"/>
    </source>
</evidence>
<dbReference type="InParanoid" id="A0A316W5P4"/>
<organism evidence="2 3">
    <name type="scientific">Ceraceosorus guamensis</name>
    <dbReference type="NCBI Taxonomy" id="1522189"/>
    <lineage>
        <taxon>Eukaryota</taxon>
        <taxon>Fungi</taxon>
        <taxon>Dikarya</taxon>
        <taxon>Basidiomycota</taxon>
        <taxon>Ustilaginomycotina</taxon>
        <taxon>Exobasidiomycetes</taxon>
        <taxon>Ceraceosorales</taxon>
        <taxon>Ceraceosoraceae</taxon>
        <taxon>Ceraceosorus</taxon>
    </lineage>
</organism>
<name>A0A316W5P4_9BASI</name>
<accession>A0A316W5P4</accession>
<keyword evidence="1" id="KW-0472">Membrane</keyword>
<sequence length="78" mass="8727">MRQCDVKQIFRWRSSSSCRSRGPSLTIVTVSLLYSSVCLCMACPGIYVGALHDPVQQTALDRCLTKQSSQARPYIRDS</sequence>
<dbReference type="EMBL" id="KZ819356">
    <property type="protein sequence ID" value="PWN45280.1"/>
    <property type="molecule type" value="Genomic_DNA"/>
</dbReference>
<keyword evidence="3" id="KW-1185">Reference proteome</keyword>
<dbReference type="GeneID" id="37032840"/>
<reference evidence="2 3" key="1">
    <citation type="journal article" date="2018" name="Mol. Biol. Evol.">
        <title>Broad Genomic Sampling Reveals a Smut Pathogenic Ancestry of the Fungal Clade Ustilaginomycotina.</title>
        <authorList>
            <person name="Kijpornyongpan T."/>
            <person name="Mondo S.J."/>
            <person name="Barry K."/>
            <person name="Sandor L."/>
            <person name="Lee J."/>
            <person name="Lipzen A."/>
            <person name="Pangilinan J."/>
            <person name="LaButti K."/>
            <person name="Hainaut M."/>
            <person name="Henrissat B."/>
            <person name="Grigoriev I.V."/>
            <person name="Spatafora J.W."/>
            <person name="Aime M.C."/>
        </authorList>
    </citation>
    <scope>NUCLEOTIDE SEQUENCE [LARGE SCALE GENOMIC DNA]</scope>
    <source>
        <strain evidence="2 3">MCA 4658</strain>
    </source>
</reference>
<evidence type="ECO:0000313" key="2">
    <source>
        <dbReference type="EMBL" id="PWN45280.1"/>
    </source>
</evidence>
<dbReference type="RefSeq" id="XP_025372440.1">
    <property type="nucleotide sequence ID" value="XM_025510970.1"/>
</dbReference>
<keyword evidence="1" id="KW-1133">Transmembrane helix</keyword>
<evidence type="ECO:0000256" key="1">
    <source>
        <dbReference type="SAM" id="Phobius"/>
    </source>
</evidence>
<dbReference type="Proteomes" id="UP000245783">
    <property type="component" value="Unassembled WGS sequence"/>
</dbReference>
<feature type="transmembrane region" description="Helical" evidence="1">
    <location>
        <begin position="21"/>
        <end position="47"/>
    </location>
</feature>
<gene>
    <name evidence="2" type="ORF">IE81DRAFT_210940</name>
</gene>
<keyword evidence="1" id="KW-0812">Transmembrane</keyword>